<evidence type="ECO:0000256" key="1">
    <source>
        <dbReference type="SAM" id="Phobius"/>
    </source>
</evidence>
<gene>
    <name evidence="2" type="ORF">GCM10009546_65020</name>
</gene>
<keyword evidence="1" id="KW-0472">Membrane</keyword>
<sequence length="488" mass="52997">MLVEPIDLTPVERRVWRAFPTGTPVDLRNGTDDDPASGHAWPARRTVRAWVLRKLLLSPPVDGEVAALRLVGARITGTLELHYATVEHPVSLRGCHFEATPVLYGARVRQLNLSESYLPGLDAATLRVDGVLRLTGCRVPGQIRLGGARLSGVLFLERARLGTEGGQEEEVLHLNHSVLEDDVWAPELEALGEVRMNGASVAGVVNLKGAVLRNPGGLVFDGANLSVGSDLIATRARFEGEVNVRGATIPGLLVFTQARLSAPDGCALRTTSAAIGEVWLREGRVDGTVNMLRGRFGLLHVPPGAIDGEVWLDGLTYGSLTPRLPAKVRIAMLERDAEGYVPHAYEQLAAAYRQAGDDRAARNVLLAKQRRHRATRPGYARLWGYLQDVTVGYGFRPVWAAAWLAGLLLAGTTVFGARHPEPLKAGEQPPFNALFYTLDLLLPIIDFGQEKAFKPVGGYQWLAYALILTGWVLATTIAAGITRTLRRQ</sequence>
<evidence type="ECO:0000313" key="2">
    <source>
        <dbReference type="EMBL" id="GAA0593758.1"/>
    </source>
</evidence>
<protein>
    <submittedName>
        <fullName evidence="2">Membrane-associated oxidoreductase</fullName>
    </submittedName>
</protein>
<reference evidence="3" key="1">
    <citation type="journal article" date="2019" name="Int. J. Syst. Evol. Microbiol.">
        <title>The Global Catalogue of Microorganisms (GCM) 10K type strain sequencing project: providing services to taxonomists for standard genome sequencing and annotation.</title>
        <authorList>
            <consortium name="The Broad Institute Genomics Platform"/>
            <consortium name="The Broad Institute Genome Sequencing Center for Infectious Disease"/>
            <person name="Wu L."/>
            <person name="Ma J."/>
        </authorList>
    </citation>
    <scope>NUCLEOTIDE SEQUENCE [LARGE SCALE GENOMIC DNA]</scope>
    <source>
        <strain evidence="3">JCM 10667</strain>
    </source>
</reference>
<keyword evidence="3" id="KW-1185">Reference proteome</keyword>
<accession>A0ABP3QQR6</accession>
<comment type="caution">
    <text evidence="2">The sequence shown here is derived from an EMBL/GenBank/DDBJ whole genome shotgun (WGS) entry which is preliminary data.</text>
</comment>
<feature type="transmembrane region" description="Helical" evidence="1">
    <location>
        <begin position="461"/>
        <end position="482"/>
    </location>
</feature>
<name>A0ABP3QQR6_9ACTN</name>
<dbReference type="EMBL" id="BAAAHD010000078">
    <property type="protein sequence ID" value="GAA0593758.1"/>
    <property type="molecule type" value="Genomic_DNA"/>
</dbReference>
<keyword evidence="1" id="KW-0812">Transmembrane</keyword>
<keyword evidence="1" id="KW-1133">Transmembrane helix</keyword>
<organism evidence="2 3">
    <name type="scientific">Actinomadura livida</name>
    <dbReference type="NCBI Taxonomy" id="79909"/>
    <lineage>
        <taxon>Bacteria</taxon>
        <taxon>Bacillati</taxon>
        <taxon>Actinomycetota</taxon>
        <taxon>Actinomycetes</taxon>
        <taxon>Streptosporangiales</taxon>
        <taxon>Thermomonosporaceae</taxon>
        <taxon>Actinomadura</taxon>
    </lineage>
</organism>
<evidence type="ECO:0000313" key="3">
    <source>
        <dbReference type="Proteomes" id="UP001501427"/>
    </source>
</evidence>
<dbReference type="Proteomes" id="UP001501427">
    <property type="component" value="Unassembled WGS sequence"/>
</dbReference>
<proteinExistence type="predicted"/>